<dbReference type="AlphaFoldDB" id="A0A9D4I920"/>
<dbReference type="Proteomes" id="UP000828390">
    <property type="component" value="Unassembled WGS sequence"/>
</dbReference>
<gene>
    <name evidence="1" type="ORF">DPMN_187441</name>
</gene>
<protein>
    <submittedName>
        <fullName evidence="1">Uncharacterized protein</fullName>
    </submittedName>
</protein>
<organism evidence="1 2">
    <name type="scientific">Dreissena polymorpha</name>
    <name type="common">Zebra mussel</name>
    <name type="synonym">Mytilus polymorpha</name>
    <dbReference type="NCBI Taxonomy" id="45954"/>
    <lineage>
        <taxon>Eukaryota</taxon>
        <taxon>Metazoa</taxon>
        <taxon>Spiralia</taxon>
        <taxon>Lophotrochozoa</taxon>
        <taxon>Mollusca</taxon>
        <taxon>Bivalvia</taxon>
        <taxon>Autobranchia</taxon>
        <taxon>Heteroconchia</taxon>
        <taxon>Euheterodonta</taxon>
        <taxon>Imparidentia</taxon>
        <taxon>Neoheterodontei</taxon>
        <taxon>Myida</taxon>
        <taxon>Dreissenoidea</taxon>
        <taxon>Dreissenidae</taxon>
        <taxon>Dreissena</taxon>
    </lineage>
</organism>
<evidence type="ECO:0000313" key="2">
    <source>
        <dbReference type="Proteomes" id="UP000828390"/>
    </source>
</evidence>
<reference evidence="1" key="2">
    <citation type="submission" date="2020-11" db="EMBL/GenBank/DDBJ databases">
        <authorList>
            <person name="McCartney M.A."/>
            <person name="Auch B."/>
            <person name="Kono T."/>
            <person name="Mallez S."/>
            <person name="Becker A."/>
            <person name="Gohl D.M."/>
            <person name="Silverstein K.A.T."/>
            <person name="Koren S."/>
            <person name="Bechman K.B."/>
            <person name="Herman A."/>
            <person name="Abrahante J.E."/>
            <person name="Garbe J."/>
        </authorList>
    </citation>
    <scope>NUCLEOTIDE SEQUENCE</scope>
    <source>
        <strain evidence="1">Duluth1</strain>
        <tissue evidence="1">Whole animal</tissue>
    </source>
</reference>
<proteinExistence type="predicted"/>
<sequence>MLSQNLLEISQPLMEMERPEEVTHLYIEDYCAACVSLEFLYDLHQLFVNVEPAI</sequence>
<keyword evidence="2" id="KW-1185">Reference proteome</keyword>
<accession>A0A9D4I920</accession>
<reference evidence="1" key="1">
    <citation type="journal article" date="2019" name="bioRxiv">
        <title>The Genome of the Zebra Mussel, Dreissena polymorpha: A Resource for Invasive Species Research.</title>
        <authorList>
            <person name="McCartney M.A."/>
            <person name="Auch B."/>
            <person name="Kono T."/>
            <person name="Mallez S."/>
            <person name="Zhang Y."/>
            <person name="Obille A."/>
            <person name="Becker A."/>
            <person name="Abrahante J.E."/>
            <person name="Garbe J."/>
            <person name="Badalamenti J.P."/>
            <person name="Herman A."/>
            <person name="Mangelson H."/>
            <person name="Liachko I."/>
            <person name="Sullivan S."/>
            <person name="Sone E.D."/>
            <person name="Koren S."/>
            <person name="Silverstein K.A.T."/>
            <person name="Beckman K.B."/>
            <person name="Gohl D.M."/>
        </authorList>
    </citation>
    <scope>NUCLEOTIDE SEQUENCE</scope>
    <source>
        <strain evidence="1">Duluth1</strain>
        <tissue evidence="1">Whole animal</tissue>
    </source>
</reference>
<comment type="caution">
    <text evidence="1">The sequence shown here is derived from an EMBL/GenBank/DDBJ whole genome shotgun (WGS) entry which is preliminary data.</text>
</comment>
<name>A0A9D4I920_DREPO</name>
<evidence type="ECO:0000313" key="1">
    <source>
        <dbReference type="EMBL" id="KAH3752815.1"/>
    </source>
</evidence>
<dbReference type="EMBL" id="JAIWYP010000010">
    <property type="protein sequence ID" value="KAH3752815.1"/>
    <property type="molecule type" value="Genomic_DNA"/>
</dbReference>